<evidence type="ECO:0000313" key="2">
    <source>
        <dbReference type="Proteomes" id="UP000048984"/>
    </source>
</evidence>
<gene>
    <name evidence="1" type="ORF">ABB55_14315</name>
</gene>
<keyword evidence="2" id="KW-1185">Reference proteome</keyword>
<reference evidence="1 2" key="2">
    <citation type="submission" date="2015-10" db="EMBL/GenBank/DDBJ databases">
        <title>Draft Genome Sequence of Prosthecomicrobium hirschii ATCC 27832.</title>
        <authorList>
            <person name="Daniel J."/>
            <person name="Givan S.A."/>
            <person name="Brun Y.V."/>
            <person name="Brown P.J."/>
        </authorList>
    </citation>
    <scope>NUCLEOTIDE SEQUENCE [LARGE SCALE GENOMIC DNA]</scope>
    <source>
        <strain evidence="1 2">16</strain>
    </source>
</reference>
<organism evidence="1 2">
    <name type="scientific">Prosthecodimorpha hirschii</name>
    <dbReference type="NCBI Taxonomy" id="665126"/>
    <lineage>
        <taxon>Bacteria</taxon>
        <taxon>Pseudomonadati</taxon>
        <taxon>Pseudomonadota</taxon>
        <taxon>Alphaproteobacteria</taxon>
        <taxon>Hyphomicrobiales</taxon>
        <taxon>Ancalomicrobiaceae</taxon>
        <taxon>Prosthecodimorpha</taxon>
    </lineage>
</organism>
<name>A0A0P6VKP0_9HYPH</name>
<evidence type="ECO:0008006" key="3">
    <source>
        <dbReference type="Google" id="ProtNLM"/>
    </source>
</evidence>
<sequence length="134" mass="14766">MTKASAPATFTVSVPIEVRRRGGQKLVVLPGSVKPASGNIAARSDQKVVLSLARALRWQRQLDVGVRTTMGEIAEVEGLTASYVARIIRMLSYAPAIIDAVVWTDKFRDLIVDELETAPEALWDRQLKKAKHVE</sequence>
<proteinExistence type="predicted"/>
<dbReference type="AlphaFoldDB" id="A0A0P6VKP0"/>
<protein>
    <recommendedName>
        <fullName evidence="3">LacI family transcriptional regulator</fullName>
    </recommendedName>
</protein>
<dbReference type="SUPFAM" id="SSF109709">
    <property type="entry name" value="KorB DNA-binding domain-like"/>
    <property type="match status" value="1"/>
</dbReference>
<evidence type="ECO:0000313" key="1">
    <source>
        <dbReference type="EMBL" id="KPL53242.1"/>
    </source>
</evidence>
<dbReference type="RefSeq" id="WP_054359407.1">
    <property type="nucleotide sequence ID" value="NZ_LJYW01000001.1"/>
</dbReference>
<dbReference type="STRING" id="665126.ABB55_14315"/>
<reference evidence="1 2" key="1">
    <citation type="submission" date="2015-09" db="EMBL/GenBank/DDBJ databases">
        <authorList>
            <person name="Jackson K.R."/>
            <person name="Lunt B.L."/>
            <person name="Fisher J.N.B."/>
            <person name="Gardner A.V."/>
            <person name="Bailey M.E."/>
            <person name="Deus L.M."/>
            <person name="Earl A.S."/>
            <person name="Gibby P.D."/>
            <person name="Hartmann K.A."/>
            <person name="Liu J.E."/>
            <person name="Manci A.M."/>
            <person name="Nielsen D.A."/>
            <person name="Solomon M.B."/>
            <person name="Breakwell D.P."/>
            <person name="Burnett S.H."/>
            <person name="Grose J.H."/>
        </authorList>
    </citation>
    <scope>NUCLEOTIDE SEQUENCE [LARGE SCALE GENOMIC DNA]</scope>
    <source>
        <strain evidence="1 2">16</strain>
    </source>
</reference>
<accession>A0A0P6VKP0</accession>
<dbReference type="Proteomes" id="UP000048984">
    <property type="component" value="Unassembled WGS sequence"/>
</dbReference>
<comment type="caution">
    <text evidence="1">The sequence shown here is derived from an EMBL/GenBank/DDBJ whole genome shotgun (WGS) entry which is preliminary data.</text>
</comment>
<dbReference type="EMBL" id="LJYW01000001">
    <property type="protein sequence ID" value="KPL53242.1"/>
    <property type="molecule type" value="Genomic_DNA"/>
</dbReference>